<keyword evidence="10" id="KW-1185">Reference proteome</keyword>
<evidence type="ECO:0000256" key="7">
    <source>
        <dbReference type="RuleBase" id="RU079119"/>
    </source>
</evidence>
<feature type="transmembrane region" description="Helical" evidence="7">
    <location>
        <begin position="46"/>
        <end position="67"/>
    </location>
</feature>
<feature type="transmembrane region" description="Helical" evidence="7">
    <location>
        <begin position="173"/>
        <end position="198"/>
    </location>
</feature>
<keyword evidence="4 7" id="KW-1133">Transmembrane helix</keyword>
<evidence type="ECO:0000259" key="8">
    <source>
        <dbReference type="Pfam" id="PF01529"/>
    </source>
</evidence>
<dbReference type="EMBL" id="JANCYU010000020">
    <property type="protein sequence ID" value="KAK4523908.1"/>
    <property type="molecule type" value="Genomic_DNA"/>
</dbReference>
<proteinExistence type="inferred from homology"/>
<feature type="transmembrane region" description="Helical" evidence="7">
    <location>
        <begin position="79"/>
        <end position="99"/>
    </location>
</feature>
<evidence type="ECO:0000256" key="2">
    <source>
        <dbReference type="ARBA" id="ARBA00022679"/>
    </source>
</evidence>
<keyword evidence="6 7" id="KW-0012">Acyltransferase</keyword>
<evidence type="ECO:0000256" key="4">
    <source>
        <dbReference type="ARBA" id="ARBA00022989"/>
    </source>
</evidence>
<dbReference type="GO" id="GO:0019706">
    <property type="term" value="F:protein-cysteine S-palmitoyltransferase activity"/>
    <property type="evidence" value="ECO:0007669"/>
    <property type="project" value="UniProtKB-EC"/>
</dbReference>
<dbReference type="EC" id="2.3.1.225" evidence="7"/>
<dbReference type="Proteomes" id="UP001300502">
    <property type="component" value="Unassembled WGS sequence"/>
</dbReference>
<keyword evidence="2 7" id="KW-0808">Transferase</keyword>
<reference evidence="9 10" key="1">
    <citation type="submission" date="2022-07" db="EMBL/GenBank/DDBJ databases">
        <title>Genome-wide signatures of adaptation to extreme environments.</title>
        <authorList>
            <person name="Cho C.H."/>
            <person name="Yoon H.S."/>
        </authorList>
    </citation>
    <scope>NUCLEOTIDE SEQUENCE [LARGE SCALE GENOMIC DNA]</scope>
    <source>
        <strain evidence="9 10">108.79 E11</strain>
    </source>
</reference>
<dbReference type="InterPro" id="IPR039859">
    <property type="entry name" value="PFA4/ZDH16/20/ERF2-like"/>
</dbReference>
<evidence type="ECO:0000313" key="10">
    <source>
        <dbReference type="Proteomes" id="UP001300502"/>
    </source>
</evidence>
<comment type="similarity">
    <text evidence="7">Belongs to the DHHC palmitoyltransferase family.</text>
</comment>
<dbReference type="GO" id="GO:0016020">
    <property type="term" value="C:membrane"/>
    <property type="evidence" value="ECO:0007669"/>
    <property type="project" value="UniProtKB-SubCell"/>
</dbReference>
<protein>
    <recommendedName>
        <fullName evidence="7">Palmitoyltransferase</fullName>
        <ecNumber evidence="7">2.3.1.225</ecNumber>
    </recommendedName>
</protein>
<feature type="domain" description="Palmitoyltransferase DHHC" evidence="8">
    <location>
        <begin position="124"/>
        <end position="246"/>
    </location>
</feature>
<comment type="domain">
    <text evidence="7">The DHHC domain is required for palmitoyltransferase activity.</text>
</comment>
<sequence length="312" mass="36074">MPNGRQLVCGMRFLRWTAQYVKEILLQVFLFVDSNVDRTLRKSGPLYVFVCSGLTFSVAAAYFLFLLPVMLNKLSRPLVVVHVTLSLLLLFNILFNYIMCMLTPPGDPPTHKLIAGTEYAGLHLRFCRKCGCIKPPRAHHCSVCQKCVLRMDHHCPWINGCVGFRNYRYFLLFLFYLFLGAVYATATVSYMLVVPGFFIPSFSREAKIAVYIFVLCLSVSISLFLLLGWHLYLVWTSQTTIEFYENREKKRTAAMNGRKFIHEYDVGVYKNLKTIFGPYQHIWQLLLPSWRPLPFDGCMWQTADSHMDVSIV</sequence>
<evidence type="ECO:0000256" key="1">
    <source>
        <dbReference type="ARBA" id="ARBA00004141"/>
    </source>
</evidence>
<name>A0AAV9I971_9RHOD</name>
<evidence type="ECO:0000256" key="3">
    <source>
        <dbReference type="ARBA" id="ARBA00022692"/>
    </source>
</evidence>
<accession>A0AAV9I971</accession>
<dbReference type="Pfam" id="PF01529">
    <property type="entry name" value="DHHC"/>
    <property type="match status" value="1"/>
</dbReference>
<comment type="caution">
    <text evidence="9">The sequence shown here is derived from an EMBL/GenBank/DDBJ whole genome shotgun (WGS) entry which is preliminary data.</text>
</comment>
<feature type="transmembrane region" description="Helical" evidence="7">
    <location>
        <begin position="210"/>
        <end position="235"/>
    </location>
</feature>
<evidence type="ECO:0000256" key="6">
    <source>
        <dbReference type="ARBA" id="ARBA00023315"/>
    </source>
</evidence>
<dbReference type="AlphaFoldDB" id="A0AAV9I971"/>
<organism evidence="9 10">
    <name type="scientific">Galdieria yellowstonensis</name>
    <dbReference type="NCBI Taxonomy" id="3028027"/>
    <lineage>
        <taxon>Eukaryota</taxon>
        <taxon>Rhodophyta</taxon>
        <taxon>Bangiophyceae</taxon>
        <taxon>Galdieriales</taxon>
        <taxon>Galdieriaceae</taxon>
        <taxon>Galdieria</taxon>
    </lineage>
</organism>
<comment type="catalytic activity">
    <reaction evidence="7">
        <text>L-cysteinyl-[protein] + hexadecanoyl-CoA = S-hexadecanoyl-L-cysteinyl-[protein] + CoA</text>
        <dbReference type="Rhea" id="RHEA:36683"/>
        <dbReference type="Rhea" id="RHEA-COMP:10131"/>
        <dbReference type="Rhea" id="RHEA-COMP:11032"/>
        <dbReference type="ChEBI" id="CHEBI:29950"/>
        <dbReference type="ChEBI" id="CHEBI:57287"/>
        <dbReference type="ChEBI" id="CHEBI:57379"/>
        <dbReference type="ChEBI" id="CHEBI:74151"/>
        <dbReference type="EC" id="2.3.1.225"/>
    </reaction>
</comment>
<gene>
    <name evidence="9" type="ORF">GAYE_SCF00G1806</name>
</gene>
<evidence type="ECO:0000256" key="5">
    <source>
        <dbReference type="ARBA" id="ARBA00023136"/>
    </source>
</evidence>
<dbReference type="PROSITE" id="PS50216">
    <property type="entry name" value="DHHC"/>
    <property type="match status" value="1"/>
</dbReference>
<dbReference type="InterPro" id="IPR001594">
    <property type="entry name" value="Palmitoyltrfase_DHHC"/>
</dbReference>
<comment type="subcellular location">
    <subcellularLocation>
        <location evidence="1">Membrane</location>
        <topology evidence="1">Multi-pass membrane protein</topology>
    </subcellularLocation>
</comment>
<keyword evidence="5 7" id="KW-0472">Membrane</keyword>
<keyword evidence="3 7" id="KW-0812">Transmembrane</keyword>
<evidence type="ECO:0000313" key="9">
    <source>
        <dbReference type="EMBL" id="KAK4523908.1"/>
    </source>
</evidence>
<dbReference type="PANTHER" id="PTHR12246">
    <property type="entry name" value="PALMITOYLTRANSFERASE ZDHHC16"/>
    <property type="match status" value="1"/>
</dbReference>